<comment type="subcellular location">
    <subcellularLocation>
        <location evidence="1 6">Endoplasmic reticulum membrane</location>
        <topology evidence="1 6">Multi-pass membrane protein</topology>
    </subcellularLocation>
</comment>
<gene>
    <name evidence="9" type="ORF">SASPL_116104</name>
</gene>
<dbReference type="Proteomes" id="UP000298416">
    <property type="component" value="Unassembled WGS sequence"/>
</dbReference>
<organism evidence="9">
    <name type="scientific">Salvia splendens</name>
    <name type="common">Scarlet sage</name>
    <dbReference type="NCBI Taxonomy" id="180675"/>
    <lineage>
        <taxon>Eukaryota</taxon>
        <taxon>Viridiplantae</taxon>
        <taxon>Streptophyta</taxon>
        <taxon>Embryophyta</taxon>
        <taxon>Tracheophyta</taxon>
        <taxon>Spermatophyta</taxon>
        <taxon>Magnoliopsida</taxon>
        <taxon>eudicotyledons</taxon>
        <taxon>Gunneridae</taxon>
        <taxon>Pentapetalae</taxon>
        <taxon>asterids</taxon>
        <taxon>lamiids</taxon>
        <taxon>Lamiales</taxon>
        <taxon>Lamiaceae</taxon>
        <taxon>Nepetoideae</taxon>
        <taxon>Mentheae</taxon>
        <taxon>Salviinae</taxon>
        <taxon>Salvia</taxon>
        <taxon>Salvia subgen. Calosphace</taxon>
        <taxon>core Calosphace</taxon>
    </lineage>
</organism>
<accession>A0A8X8Y696</accession>
<reference evidence="9" key="1">
    <citation type="submission" date="2018-01" db="EMBL/GenBank/DDBJ databases">
        <authorList>
            <person name="Mao J.F."/>
        </authorList>
    </citation>
    <scope>NUCLEOTIDE SEQUENCE</scope>
    <source>
        <strain evidence="9">Huo1</strain>
        <tissue evidence="9">Leaf</tissue>
    </source>
</reference>
<dbReference type="GO" id="GO:0009617">
    <property type="term" value="P:response to bacterium"/>
    <property type="evidence" value="ECO:0007669"/>
    <property type="project" value="InterPro"/>
</dbReference>
<keyword evidence="3 6" id="KW-0256">Endoplasmic reticulum</keyword>
<dbReference type="PROSITE" id="PS50845">
    <property type="entry name" value="RETICULON"/>
    <property type="match status" value="1"/>
</dbReference>
<feature type="transmembrane region" description="Helical" evidence="6">
    <location>
        <begin position="113"/>
        <end position="138"/>
    </location>
</feature>
<dbReference type="EMBL" id="PNBA02000005">
    <property type="protein sequence ID" value="KAG6425659.1"/>
    <property type="molecule type" value="Genomic_DNA"/>
</dbReference>
<evidence type="ECO:0000256" key="3">
    <source>
        <dbReference type="ARBA" id="ARBA00022824"/>
    </source>
</evidence>
<sequence>MADHAVEHENHESESLIENVTEKLHGSDSSSSDADGDDGIKSAASAVKSKITAYSAAKSPLTKSRPRIPEVGIPEDIVRDIASAFRSEINFTLATLREIASGKDVKSFLAVNAGLWVLSVLGSCLNFLTLFYIGFVVLHSVPLLYEKYEDQVDAFAEKAEAELEKQYAVFHSQVLSEIPRGPLKDKKFL</sequence>
<keyword evidence="10" id="KW-1185">Reference proteome</keyword>
<dbReference type="AlphaFoldDB" id="A0A8X8Y696"/>
<evidence type="ECO:0000256" key="7">
    <source>
        <dbReference type="SAM" id="MobiDB-lite"/>
    </source>
</evidence>
<evidence type="ECO:0000313" key="9">
    <source>
        <dbReference type="EMBL" id="KAG6425659.1"/>
    </source>
</evidence>
<evidence type="ECO:0000256" key="2">
    <source>
        <dbReference type="ARBA" id="ARBA00022692"/>
    </source>
</evidence>
<feature type="domain" description="Reticulon" evidence="8">
    <location>
        <begin position="54"/>
        <end position="188"/>
    </location>
</feature>
<keyword evidence="2 6" id="KW-0812">Transmembrane</keyword>
<proteinExistence type="predicted"/>
<name>A0A8X8Y696_SALSN</name>
<keyword evidence="5 6" id="KW-0472">Membrane</keyword>
<reference evidence="9" key="2">
    <citation type="submission" date="2020-08" db="EMBL/GenBank/DDBJ databases">
        <title>Plant Genome Project.</title>
        <authorList>
            <person name="Zhang R.-G."/>
        </authorList>
    </citation>
    <scope>NUCLEOTIDE SEQUENCE</scope>
    <source>
        <strain evidence="9">Huo1</strain>
        <tissue evidence="9">Leaf</tissue>
    </source>
</reference>
<dbReference type="Pfam" id="PF02453">
    <property type="entry name" value="Reticulon"/>
    <property type="match status" value="1"/>
</dbReference>
<dbReference type="InterPro" id="IPR003388">
    <property type="entry name" value="Reticulon"/>
</dbReference>
<evidence type="ECO:0000259" key="8">
    <source>
        <dbReference type="PROSITE" id="PS50845"/>
    </source>
</evidence>
<comment type="caution">
    <text evidence="9">The sequence shown here is derived from an EMBL/GenBank/DDBJ whole genome shotgun (WGS) entry which is preliminary data.</text>
</comment>
<comment type="caution">
    <text evidence="6">Lacks conserved residue(s) required for the propagation of feature annotation.</text>
</comment>
<evidence type="ECO:0000256" key="5">
    <source>
        <dbReference type="ARBA" id="ARBA00023136"/>
    </source>
</evidence>
<feature type="compositionally biased region" description="Basic and acidic residues" evidence="7">
    <location>
        <begin position="1"/>
        <end position="26"/>
    </location>
</feature>
<evidence type="ECO:0000256" key="4">
    <source>
        <dbReference type="ARBA" id="ARBA00022989"/>
    </source>
</evidence>
<protein>
    <recommendedName>
        <fullName evidence="6">Reticulon-like protein</fullName>
    </recommendedName>
</protein>
<dbReference type="GO" id="GO:0005789">
    <property type="term" value="C:endoplasmic reticulum membrane"/>
    <property type="evidence" value="ECO:0007669"/>
    <property type="project" value="UniProtKB-SubCell"/>
</dbReference>
<feature type="region of interest" description="Disordered" evidence="7">
    <location>
        <begin position="1"/>
        <end position="40"/>
    </location>
</feature>
<dbReference type="InterPro" id="IPR045064">
    <property type="entry name" value="Reticulon-like"/>
</dbReference>
<evidence type="ECO:0000256" key="1">
    <source>
        <dbReference type="ARBA" id="ARBA00004477"/>
    </source>
</evidence>
<evidence type="ECO:0000313" key="10">
    <source>
        <dbReference type="Proteomes" id="UP000298416"/>
    </source>
</evidence>
<evidence type="ECO:0000256" key="6">
    <source>
        <dbReference type="RuleBase" id="RU363132"/>
    </source>
</evidence>
<keyword evidence="4 6" id="KW-1133">Transmembrane helix</keyword>
<dbReference type="PANTHER" id="PTHR10994">
    <property type="entry name" value="RETICULON"/>
    <property type="match status" value="1"/>
</dbReference>
<dbReference type="PANTHER" id="PTHR10994:SF144">
    <property type="entry name" value="RETICULON-LIKE PROTEIN"/>
    <property type="match status" value="1"/>
</dbReference>